<dbReference type="PANTHER" id="PTHR46203">
    <property type="entry name" value="PROBABLE PEPTIDE CHAIN RELEASE FACTOR C12ORF65"/>
    <property type="match status" value="1"/>
</dbReference>
<dbReference type="STRING" id="1838286.Verru16b_01904"/>
<dbReference type="Proteomes" id="UP000095228">
    <property type="component" value="Chromosome"/>
</dbReference>
<dbReference type="PATRIC" id="fig|1838286.3.peg.1916"/>
<reference evidence="5 6" key="1">
    <citation type="submission" date="2016-06" db="EMBL/GenBank/DDBJ databases">
        <title>Three novel species with peptidoglycan cell walls form the new genus Lacunisphaera gen. nov. in the family Opitutaceae of the verrucomicrobial subdivision 4.</title>
        <authorList>
            <person name="Rast P."/>
            <person name="Gloeckner I."/>
            <person name="Jogler M."/>
            <person name="Boedeker C."/>
            <person name="Jeske O."/>
            <person name="Wiegand S."/>
            <person name="Reinhardt R."/>
            <person name="Schumann P."/>
            <person name="Rohde M."/>
            <person name="Spring S."/>
            <person name="Gloeckner F.O."/>
            <person name="Jogler C."/>
        </authorList>
    </citation>
    <scope>NUCLEOTIDE SEQUENCE [LARGE SCALE GENOMIC DNA]</scope>
    <source>
        <strain evidence="5 6">IG16b</strain>
    </source>
</reference>
<evidence type="ECO:0000259" key="4">
    <source>
        <dbReference type="Pfam" id="PF00472"/>
    </source>
</evidence>
<dbReference type="InterPro" id="IPR052405">
    <property type="entry name" value="Mito_Transl_Release_Factor"/>
</dbReference>
<dbReference type="KEGG" id="obg:Verru16b_01904"/>
<feature type="region of interest" description="Disordered" evidence="3">
    <location>
        <begin position="93"/>
        <end position="135"/>
    </location>
</feature>
<dbReference type="OrthoDB" id="9815709at2"/>
<accession>A0A1D8AVE7</accession>
<dbReference type="Gene3D" id="3.30.160.20">
    <property type="match status" value="1"/>
</dbReference>
<dbReference type="AlphaFoldDB" id="A0A1D8AVE7"/>
<comment type="similarity">
    <text evidence="1">Belongs to the prokaryotic/mitochondrial release factor family.</text>
</comment>
<evidence type="ECO:0000313" key="5">
    <source>
        <dbReference type="EMBL" id="AOS44835.1"/>
    </source>
</evidence>
<organism evidence="5 6">
    <name type="scientific">Lacunisphaera limnophila</name>
    <dbReference type="NCBI Taxonomy" id="1838286"/>
    <lineage>
        <taxon>Bacteria</taxon>
        <taxon>Pseudomonadati</taxon>
        <taxon>Verrucomicrobiota</taxon>
        <taxon>Opitutia</taxon>
        <taxon>Opitutales</taxon>
        <taxon>Opitutaceae</taxon>
        <taxon>Lacunisphaera</taxon>
    </lineage>
</organism>
<dbReference type="InterPro" id="IPR045853">
    <property type="entry name" value="Pep_chain_release_fac_I_sf"/>
</dbReference>
<dbReference type="PANTHER" id="PTHR46203:SF1">
    <property type="entry name" value="MITOCHONDRIAL TRANSLATION RELEASE FACTOR IN RESCUE"/>
    <property type="match status" value="1"/>
</dbReference>
<gene>
    <name evidence="5" type="primary">prfA_2</name>
    <name evidence="5" type="ORF">Verru16b_01904</name>
</gene>
<evidence type="ECO:0000256" key="2">
    <source>
        <dbReference type="ARBA" id="ARBA00022946"/>
    </source>
</evidence>
<dbReference type="Pfam" id="PF00472">
    <property type="entry name" value="RF-1"/>
    <property type="match status" value="1"/>
</dbReference>
<dbReference type="RefSeq" id="WP_069962046.1">
    <property type="nucleotide sequence ID" value="NZ_CP016094.1"/>
</dbReference>
<feature type="domain" description="Prokaryotic-type class I peptide chain release factors" evidence="4">
    <location>
        <begin position="18"/>
        <end position="129"/>
    </location>
</feature>
<keyword evidence="2" id="KW-0809">Transit peptide</keyword>
<sequence length="135" mass="15584">MADFPDIVEASLRARFVSLRVKPDEVEECFIRGAGAGGQKINKTSSTVRLRHLPTGVEVRCQRERNQSVNRLLAWTDLAEKLEWRKAETVNHQQAARELVRRQKRQKSRGQKARMIEGKKHRAKIKATRGRGREE</sequence>
<dbReference type="GO" id="GO:0003747">
    <property type="term" value="F:translation release factor activity"/>
    <property type="evidence" value="ECO:0007669"/>
    <property type="project" value="InterPro"/>
</dbReference>
<evidence type="ECO:0000256" key="1">
    <source>
        <dbReference type="ARBA" id="ARBA00010835"/>
    </source>
</evidence>
<evidence type="ECO:0000313" key="6">
    <source>
        <dbReference type="Proteomes" id="UP000095228"/>
    </source>
</evidence>
<dbReference type="SUPFAM" id="SSF75620">
    <property type="entry name" value="Release factor"/>
    <property type="match status" value="1"/>
</dbReference>
<feature type="compositionally biased region" description="Basic residues" evidence="3">
    <location>
        <begin position="102"/>
        <end position="112"/>
    </location>
</feature>
<evidence type="ECO:0000256" key="3">
    <source>
        <dbReference type="SAM" id="MobiDB-lite"/>
    </source>
</evidence>
<proteinExistence type="inferred from homology"/>
<name>A0A1D8AVE7_9BACT</name>
<keyword evidence="6" id="KW-1185">Reference proteome</keyword>
<dbReference type="InterPro" id="IPR000352">
    <property type="entry name" value="Pep_chain_release_fac_I"/>
</dbReference>
<dbReference type="EMBL" id="CP016094">
    <property type="protein sequence ID" value="AOS44835.1"/>
    <property type="molecule type" value="Genomic_DNA"/>
</dbReference>
<protein>
    <submittedName>
        <fullName evidence="5">Peptide chain release factor 1</fullName>
    </submittedName>
</protein>
<feature type="compositionally biased region" description="Basic residues" evidence="3">
    <location>
        <begin position="119"/>
        <end position="135"/>
    </location>
</feature>